<keyword evidence="4" id="KW-0256">Endoplasmic reticulum</keyword>
<feature type="chain" id="PRO_5018072514" evidence="11">
    <location>
        <begin position="19"/>
        <end position="255"/>
    </location>
</feature>
<dbReference type="PANTHER" id="PTHR12924:SF0">
    <property type="entry name" value="TRANSLOCON-ASSOCIATED PROTEIN SUBUNIT ALPHA"/>
    <property type="match status" value="1"/>
</dbReference>
<dbReference type="EMBL" id="ML119153">
    <property type="protein sequence ID" value="RPB09263.1"/>
    <property type="molecule type" value="Genomic_DNA"/>
</dbReference>
<dbReference type="Pfam" id="PF03896">
    <property type="entry name" value="TRAP_alpha"/>
    <property type="match status" value="1"/>
</dbReference>
<gene>
    <name evidence="12" type="ORF">P167DRAFT_538580</name>
</gene>
<comment type="function">
    <text evidence="7">Is probably involved in a pathway contributing to genomic integrity.</text>
</comment>
<dbReference type="OrthoDB" id="1926781at2759"/>
<name>A0A3N4KFE8_9PEZI</name>
<reference evidence="12 13" key="1">
    <citation type="journal article" date="2018" name="Nat. Ecol. Evol.">
        <title>Pezizomycetes genomes reveal the molecular basis of ectomycorrhizal truffle lifestyle.</title>
        <authorList>
            <person name="Murat C."/>
            <person name="Payen T."/>
            <person name="Noel B."/>
            <person name="Kuo A."/>
            <person name="Morin E."/>
            <person name="Chen J."/>
            <person name="Kohler A."/>
            <person name="Krizsan K."/>
            <person name="Balestrini R."/>
            <person name="Da Silva C."/>
            <person name="Montanini B."/>
            <person name="Hainaut M."/>
            <person name="Levati E."/>
            <person name="Barry K.W."/>
            <person name="Belfiori B."/>
            <person name="Cichocki N."/>
            <person name="Clum A."/>
            <person name="Dockter R.B."/>
            <person name="Fauchery L."/>
            <person name="Guy J."/>
            <person name="Iotti M."/>
            <person name="Le Tacon F."/>
            <person name="Lindquist E.A."/>
            <person name="Lipzen A."/>
            <person name="Malagnac F."/>
            <person name="Mello A."/>
            <person name="Molinier V."/>
            <person name="Miyauchi S."/>
            <person name="Poulain J."/>
            <person name="Riccioni C."/>
            <person name="Rubini A."/>
            <person name="Sitrit Y."/>
            <person name="Splivallo R."/>
            <person name="Traeger S."/>
            <person name="Wang M."/>
            <person name="Zifcakova L."/>
            <person name="Wipf D."/>
            <person name="Zambonelli A."/>
            <person name="Paolocci F."/>
            <person name="Nowrousian M."/>
            <person name="Ottonello S."/>
            <person name="Baldrian P."/>
            <person name="Spatafora J.W."/>
            <person name="Henrissat B."/>
            <person name="Nagy L.G."/>
            <person name="Aury J.M."/>
            <person name="Wincker P."/>
            <person name="Grigoriev I.V."/>
            <person name="Bonfante P."/>
            <person name="Martin F.M."/>
        </authorList>
    </citation>
    <scope>NUCLEOTIDE SEQUENCE [LARGE SCALE GENOMIC DNA]</scope>
    <source>
        <strain evidence="12 13">CCBAS932</strain>
    </source>
</reference>
<evidence type="ECO:0000256" key="2">
    <source>
        <dbReference type="ARBA" id="ARBA00022692"/>
    </source>
</evidence>
<accession>A0A3N4KFE8</accession>
<dbReference type="Proteomes" id="UP000277580">
    <property type="component" value="Unassembled WGS sequence"/>
</dbReference>
<dbReference type="InterPro" id="IPR005595">
    <property type="entry name" value="TRAP_alpha"/>
</dbReference>
<dbReference type="InParanoid" id="A0A3N4KFE8"/>
<dbReference type="AlphaFoldDB" id="A0A3N4KFE8"/>
<proteinExistence type="inferred from homology"/>
<sequence length="255" mass="27327">MKFLSALLPLLTLGLASAADVASEQPAAAATPEKVVKALNVSLGVQFVDAVPEFGIKAINGIPTKLNLHIVNNEPEDIRVQLIQGSLKTPKGVELRNLTASKVGVKLGKDQAIDLPYQFTTEMHPQDVIFNLKMFLRTSEGLAVSQSAFNQTISIVEAPTSLFDPQVLFLYLLLAAGFGASGYFVYNTWLASVIPKTKRSGTDQVRLVRPAPTLAATSAGSYDESWIPEGHIKKPATTRARSGTPKGAKNRKGGE</sequence>
<evidence type="ECO:0000256" key="1">
    <source>
        <dbReference type="ARBA" id="ARBA00004115"/>
    </source>
</evidence>
<keyword evidence="2 10" id="KW-0812">Transmembrane</keyword>
<protein>
    <submittedName>
        <fullName evidence="12">Uncharacterized protein</fullName>
    </submittedName>
</protein>
<evidence type="ECO:0000256" key="3">
    <source>
        <dbReference type="ARBA" id="ARBA00022729"/>
    </source>
</evidence>
<evidence type="ECO:0000256" key="8">
    <source>
        <dbReference type="ARBA" id="ARBA00038311"/>
    </source>
</evidence>
<evidence type="ECO:0000256" key="10">
    <source>
        <dbReference type="SAM" id="Phobius"/>
    </source>
</evidence>
<evidence type="ECO:0000313" key="13">
    <source>
        <dbReference type="Proteomes" id="UP000277580"/>
    </source>
</evidence>
<keyword evidence="6 10" id="KW-0472">Membrane</keyword>
<evidence type="ECO:0000313" key="12">
    <source>
        <dbReference type="EMBL" id="RPB09263.1"/>
    </source>
</evidence>
<feature type="region of interest" description="Disordered" evidence="9">
    <location>
        <begin position="218"/>
        <end position="255"/>
    </location>
</feature>
<organism evidence="12 13">
    <name type="scientific">Morchella conica CCBAS932</name>
    <dbReference type="NCBI Taxonomy" id="1392247"/>
    <lineage>
        <taxon>Eukaryota</taxon>
        <taxon>Fungi</taxon>
        <taxon>Dikarya</taxon>
        <taxon>Ascomycota</taxon>
        <taxon>Pezizomycotina</taxon>
        <taxon>Pezizomycetes</taxon>
        <taxon>Pezizales</taxon>
        <taxon>Morchellaceae</taxon>
        <taxon>Morchella</taxon>
    </lineage>
</organism>
<dbReference type="GO" id="GO:0005789">
    <property type="term" value="C:endoplasmic reticulum membrane"/>
    <property type="evidence" value="ECO:0007669"/>
    <property type="project" value="UniProtKB-SubCell"/>
</dbReference>
<feature type="transmembrane region" description="Helical" evidence="10">
    <location>
        <begin position="168"/>
        <end position="189"/>
    </location>
</feature>
<keyword evidence="3 11" id="KW-0732">Signal</keyword>
<evidence type="ECO:0000256" key="11">
    <source>
        <dbReference type="SAM" id="SignalP"/>
    </source>
</evidence>
<keyword evidence="13" id="KW-1185">Reference proteome</keyword>
<evidence type="ECO:0000256" key="9">
    <source>
        <dbReference type="SAM" id="MobiDB-lite"/>
    </source>
</evidence>
<feature type="signal peptide" evidence="11">
    <location>
        <begin position="1"/>
        <end position="18"/>
    </location>
</feature>
<comment type="subcellular location">
    <subcellularLocation>
        <location evidence="1">Endoplasmic reticulum membrane</location>
        <topology evidence="1">Single-pass type I membrane protein</topology>
    </subcellularLocation>
</comment>
<evidence type="ECO:0000256" key="7">
    <source>
        <dbReference type="ARBA" id="ARBA00037565"/>
    </source>
</evidence>
<dbReference type="PANTHER" id="PTHR12924">
    <property type="entry name" value="TRANSLOCON-ASSOCIATED PROTEIN, ALPHA SUBUNIT"/>
    <property type="match status" value="1"/>
</dbReference>
<keyword evidence="5 10" id="KW-1133">Transmembrane helix</keyword>
<evidence type="ECO:0000256" key="6">
    <source>
        <dbReference type="ARBA" id="ARBA00023136"/>
    </source>
</evidence>
<evidence type="ECO:0000256" key="4">
    <source>
        <dbReference type="ARBA" id="ARBA00022824"/>
    </source>
</evidence>
<comment type="similarity">
    <text evidence="8">Belongs to the IRC22 family.</text>
</comment>
<evidence type="ECO:0000256" key="5">
    <source>
        <dbReference type="ARBA" id="ARBA00022989"/>
    </source>
</evidence>